<keyword evidence="1" id="KW-0472">Membrane</keyword>
<feature type="transmembrane region" description="Helical" evidence="1">
    <location>
        <begin position="12"/>
        <end position="34"/>
    </location>
</feature>
<sequence length="250" mass="28159">MKQGRNVAVRILQSLGIGALIGGPIGFLSGYLSLTSFEDIISMDQVLELCSLGLSIIAGLLLVVVLYYLVQSNKVFTTYQKVDEESEQGEELYRVLNLRHSYTSTFNALLSIICILNLMLSLRLDVSELGFNVFFEFWPILGIAFTTGVQIFLLKRYNQMRGIEAPLSPTLKELKNNILEQDEAELEANYKNSFEIVMNLSGAILPVCYIVCLAVSFLTGKVELLALLITAMIHIYIMLKQFKMAKEFYR</sequence>
<dbReference type="Pfam" id="PF11368">
    <property type="entry name" value="DUF3169"/>
    <property type="match status" value="1"/>
</dbReference>
<comment type="caution">
    <text evidence="2">The sequence shown here is derived from an EMBL/GenBank/DDBJ whole genome shotgun (WGS) entry which is preliminary data.</text>
</comment>
<keyword evidence="1" id="KW-0812">Transmembrane</keyword>
<name>A0ABV2JCW9_9STRE</name>
<feature type="transmembrane region" description="Helical" evidence="1">
    <location>
        <begin position="46"/>
        <end position="70"/>
    </location>
</feature>
<feature type="transmembrane region" description="Helical" evidence="1">
    <location>
        <begin position="134"/>
        <end position="154"/>
    </location>
</feature>
<feature type="transmembrane region" description="Helical" evidence="1">
    <location>
        <begin position="102"/>
        <end position="122"/>
    </location>
</feature>
<organism evidence="2 3">
    <name type="scientific">Streptococcus porcorum</name>
    <dbReference type="NCBI Taxonomy" id="701526"/>
    <lineage>
        <taxon>Bacteria</taxon>
        <taxon>Bacillati</taxon>
        <taxon>Bacillota</taxon>
        <taxon>Bacilli</taxon>
        <taxon>Lactobacillales</taxon>
        <taxon>Streptococcaceae</taxon>
        <taxon>Streptococcus</taxon>
    </lineage>
</organism>
<accession>A0ABV2JCW9</accession>
<keyword evidence="1" id="KW-1133">Transmembrane helix</keyword>
<dbReference type="RefSeq" id="WP_354367327.1">
    <property type="nucleotide sequence ID" value="NZ_JBEPLN010000003.1"/>
</dbReference>
<evidence type="ECO:0000256" key="1">
    <source>
        <dbReference type="SAM" id="Phobius"/>
    </source>
</evidence>
<evidence type="ECO:0000313" key="2">
    <source>
        <dbReference type="EMBL" id="MET3633615.1"/>
    </source>
</evidence>
<feature type="transmembrane region" description="Helical" evidence="1">
    <location>
        <begin position="224"/>
        <end position="242"/>
    </location>
</feature>
<dbReference type="InterPro" id="IPR021509">
    <property type="entry name" value="DUF3169"/>
</dbReference>
<evidence type="ECO:0000313" key="3">
    <source>
        <dbReference type="Proteomes" id="UP001549037"/>
    </source>
</evidence>
<protein>
    <recommendedName>
        <fullName evidence="4">DUF3169 family protein</fullName>
    </recommendedName>
</protein>
<dbReference type="EMBL" id="JBEPLN010000003">
    <property type="protein sequence ID" value="MET3633615.1"/>
    <property type="molecule type" value="Genomic_DNA"/>
</dbReference>
<keyword evidence="3" id="KW-1185">Reference proteome</keyword>
<reference evidence="2 3" key="1">
    <citation type="submission" date="2024-06" db="EMBL/GenBank/DDBJ databases">
        <title>Genomic Encyclopedia of Type Strains, Phase IV (KMG-IV): sequencing the most valuable type-strain genomes for metagenomic binning, comparative biology and taxonomic classification.</title>
        <authorList>
            <person name="Goeker M."/>
        </authorList>
    </citation>
    <scope>NUCLEOTIDE SEQUENCE [LARGE SCALE GENOMIC DNA]</scope>
    <source>
        <strain evidence="2 3">DSM 28302</strain>
    </source>
</reference>
<dbReference type="Proteomes" id="UP001549037">
    <property type="component" value="Unassembled WGS sequence"/>
</dbReference>
<evidence type="ECO:0008006" key="4">
    <source>
        <dbReference type="Google" id="ProtNLM"/>
    </source>
</evidence>
<proteinExistence type="predicted"/>
<gene>
    <name evidence="2" type="ORF">ABID28_000248</name>
</gene>
<feature type="transmembrane region" description="Helical" evidence="1">
    <location>
        <begin position="196"/>
        <end position="218"/>
    </location>
</feature>